<evidence type="ECO:0000313" key="2">
    <source>
        <dbReference type="EMBL" id="KAK8057286.1"/>
    </source>
</evidence>
<name>A0ABR1UEG1_9PEZI</name>
<keyword evidence="3" id="KW-1185">Reference proteome</keyword>
<proteinExistence type="predicted"/>
<keyword evidence="1" id="KW-1133">Transmembrane helix</keyword>
<evidence type="ECO:0000313" key="3">
    <source>
        <dbReference type="Proteomes" id="UP001446871"/>
    </source>
</evidence>
<keyword evidence="1" id="KW-0812">Transmembrane</keyword>
<protein>
    <submittedName>
        <fullName evidence="2">Uncharacterized protein</fullName>
    </submittedName>
</protein>
<gene>
    <name evidence="2" type="ORF">PG996_011223</name>
</gene>
<sequence>MIQAFPSLPSTTLGPRTADGAAGFAQERRAPGAGKEEIYNEEEDTINDDSVIPVDKRPDRVIQSFAFAFISFFYTYLLVLPTQQHIYPFSTMPVITPEMVARGLEVGHTLMKREVDHRAVEAFLVLLTTFGGVGGWMYYMIKH</sequence>
<organism evidence="2 3">
    <name type="scientific">Apiospora saccharicola</name>
    <dbReference type="NCBI Taxonomy" id="335842"/>
    <lineage>
        <taxon>Eukaryota</taxon>
        <taxon>Fungi</taxon>
        <taxon>Dikarya</taxon>
        <taxon>Ascomycota</taxon>
        <taxon>Pezizomycotina</taxon>
        <taxon>Sordariomycetes</taxon>
        <taxon>Xylariomycetidae</taxon>
        <taxon>Amphisphaeriales</taxon>
        <taxon>Apiosporaceae</taxon>
        <taxon>Apiospora</taxon>
    </lineage>
</organism>
<reference evidence="2 3" key="1">
    <citation type="submission" date="2023-01" db="EMBL/GenBank/DDBJ databases">
        <title>Analysis of 21 Apiospora genomes using comparative genomics revels a genus with tremendous synthesis potential of carbohydrate active enzymes and secondary metabolites.</title>
        <authorList>
            <person name="Sorensen T."/>
        </authorList>
    </citation>
    <scope>NUCLEOTIDE SEQUENCE [LARGE SCALE GENOMIC DNA]</scope>
    <source>
        <strain evidence="2 3">CBS 83171</strain>
    </source>
</reference>
<feature type="transmembrane region" description="Helical" evidence="1">
    <location>
        <begin position="61"/>
        <end position="80"/>
    </location>
</feature>
<comment type="caution">
    <text evidence="2">The sequence shown here is derived from an EMBL/GenBank/DDBJ whole genome shotgun (WGS) entry which is preliminary data.</text>
</comment>
<feature type="transmembrane region" description="Helical" evidence="1">
    <location>
        <begin position="119"/>
        <end position="141"/>
    </location>
</feature>
<accession>A0ABR1UEG1</accession>
<evidence type="ECO:0000256" key="1">
    <source>
        <dbReference type="SAM" id="Phobius"/>
    </source>
</evidence>
<dbReference type="EMBL" id="JAQQWM010000007">
    <property type="protein sequence ID" value="KAK8057286.1"/>
    <property type="molecule type" value="Genomic_DNA"/>
</dbReference>
<dbReference type="Proteomes" id="UP001446871">
    <property type="component" value="Unassembled WGS sequence"/>
</dbReference>
<keyword evidence="1" id="KW-0472">Membrane</keyword>